<evidence type="ECO:0000313" key="2">
    <source>
        <dbReference type="Proteomes" id="UP000095287"/>
    </source>
</evidence>
<organism evidence="2 3">
    <name type="scientific">Steinernema glaseri</name>
    <dbReference type="NCBI Taxonomy" id="37863"/>
    <lineage>
        <taxon>Eukaryota</taxon>
        <taxon>Metazoa</taxon>
        <taxon>Ecdysozoa</taxon>
        <taxon>Nematoda</taxon>
        <taxon>Chromadorea</taxon>
        <taxon>Rhabditida</taxon>
        <taxon>Tylenchina</taxon>
        <taxon>Panagrolaimomorpha</taxon>
        <taxon>Strongyloidoidea</taxon>
        <taxon>Steinernematidae</taxon>
        <taxon>Steinernema</taxon>
    </lineage>
</organism>
<reference evidence="3" key="1">
    <citation type="submission" date="2016-11" db="UniProtKB">
        <authorList>
            <consortium name="WormBaseParasite"/>
        </authorList>
    </citation>
    <scope>IDENTIFICATION</scope>
</reference>
<feature type="compositionally biased region" description="Basic and acidic residues" evidence="1">
    <location>
        <begin position="139"/>
        <end position="154"/>
    </location>
</feature>
<evidence type="ECO:0000313" key="3">
    <source>
        <dbReference type="WBParaSite" id="L893_g11729.t1"/>
    </source>
</evidence>
<keyword evidence="2" id="KW-1185">Reference proteome</keyword>
<proteinExistence type="predicted"/>
<dbReference type="Proteomes" id="UP000095287">
    <property type="component" value="Unplaced"/>
</dbReference>
<dbReference type="AlphaFoldDB" id="A0A1I7Y1B7"/>
<evidence type="ECO:0000256" key="1">
    <source>
        <dbReference type="SAM" id="MobiDB-lite"/>
    </source>
</evidence>
<name>A0A1I7Y1B7_9BILA</name>
<dbReference type="WBParaSite" id="L893_g11729.t1">
    <property type="protein sequence ID" value="L893_g11729.t1"/>
    <property type="gene ID" value="L893_g11729"/>
</dbReference>
<protein>
    <submittedName>
        <fullName evidence="3">60S ribosomal protein L34</fullName>
    </submittedName>
</protein>
<accession>A0A1I7Y1B7</accession>
<sequence length="154" mass="17594">MQISESPDTLTHCCLPRAFQLHQRSAGPHEHALLSMYLGTDRHPPSRLPTSTTLKYLPRLLHFERLLLLSHARTHSYVMVRSCGRRSSGQVLQPIEKKKYMRRADVTKLVICAGCTRAIHVAYIRQEKRLSVKPPKNTPDGKAKKSTDTEDRLK</sequence>
<feature type="region of interest" description="Disordered" evidence="1">
    <location>
        <begin position="130"/>
        <end position="154"/>
    </location>
</feature>